<dbReference type="AlphaFoldDB" id="A0A6A5BFX6"/>
<feature type="compositionally biased region" description="Low complexity" evidence="1">
    <location>
        <begin position="1"/>
        <end position="17"/>
    </location>
</feature>
<dbReference type="OMA" id="SIICQDA"/>
<dbReference type="Proteomes" id="UP000444721">
    <property type="component" value="Unassembled WGS sequence"/>
</dbReference>
<reference evidence="3 4" key="1">
    <citation type="journal article" date="2019" name="Sci. Rep.">
        <title>Nanopore sequencing improves the draft genome of the human pathogenic amoeba Naegleria fowleri.</title>
        <authorList>
            <person name="Liechti N."/>
            <person name="Schurch N."/>
            <person name="Bruggmann R."/>
            <person name="Wittwer M."/>
        </authorList>
    </citation>
    <scope>NUCLEOTIDE SEQUENCE [LARGE SCALE GENOMIC DNA]</scope>
    <source>
        <strain evidence="3 4">ATCC 30894</strain>
    </source>
</reference>
<evidence type="ECO:0000313" key="3">
    <source>
        <dbReference type="EMBL" id="KAF0975877.1"/>
    </source>
</evidence>
<evidence type="ECO:0000256" key="1">
    <source>
        <dbReference type="SAM" id="MobiDB-lite"/>
    </source>
</evidence>
<feature type="domain" description="Trafficking protein particle complex subunit 13 C-terminal" evidence="2">
    <location>
        <begin position="601"/>
        <end position="693"/>
    </location>
</feature>
<dbReference type="Pfam" id="PF23643">
    <property type="entry name" value="TRAPPC13_C"/>
    <property type="match status" value="1"/>
</dbReference>
<accession>A0A6A5BFX6</accession>
<evidence type="ECO:0000313" key="4">
    <source>
        <dbReference type="Proteomes" id="UP000444721"/>
    </source>
</evidence>
<dbReference type="VEuPathDB" id="AmoebaDB:NF0124310"/>
<comment type="caution">
    <text evidence="3">The sequence shown here is derived from an EMBL/GenBank/DDBJ whole genome shotgun (WGS) entry which is preliminary data.</text>
</comment>
<dbReference type="InterPro" id="IPR055428">
    <property type="entry name" value="TRAPPC13_C"/>
</dbReference>
<proteinExistence type="predicted"/>
<dbReference type="OrthoDB" id="10256103at2759"/>
<dbReference type="VEuPathDB" id="AmoebaDB:NfTy_052420"/>
<dbReference type="RefSeq" id="XP_044560590.1">
    <property type="nucleotide sequence ID" value="XM_044708704.1"/>
</dbReference>
<organism evidence="3 4">
    <name type="scientific">Naegleria fowleri</name>
    <name type="common">Brain eating amoeba</name>
    <dbReference type="NCBI Taxonomy" id="5763"/>
    <lineage>
        <taxon>Eukaryota</taxon>
        <taxon>Discoba</taxon>
        <taxon>Heterolobosea</taxon>
        <taxon>Tetramitia</taxon>
        <taxon>Eutetramitia</taxon>
        <taxon>Vahlkampfiidae</taxon>
        <taxon>Naegleria</taxon>
    </lineage>
</organism>
<sequence>MSHSPTTLLTSSRSSPSGLNTFSVPSSPSTAGGVYNPSGKFSENELRMEKLLPLLVDYSIEFTSAVHSDIHRSVVFEGGKLVGNIIMKPSAQVFDIAAAVKYQQQVHQSPLSFIDRDLSSPLTANIPGSNTSSDISNGYLFSTFTNIFDIKPDKDVNASAEEYLPTNNLLLLDEKQRELLLTKAKKVWRDLFSKLHIKTYISSRFPESVKSTTPSSSGTSNSATSIDIKYFDSSKEFIDFYLFKSNFVAKQAVNSQSIFMEMTANEYENKGYETSNDQDKTQDDGTIQLTFPFSIDIPFNDLNRNPFFVISEIFIPSDQFSDSMVRSLADVKSPFSMVNNFDLDFLVSYDTSQQYIPSRIFLCALCKPIALRKSLKLSSKTKLMNMKNYIQLILENTCESQSIKIEKIELNLANAKFCKYCTPGDTQQTLLSNADESQLKNTTTANHIISPPPNAIYDLFNCFIEKSQFPLELKPYEQYTTNLLISPIYRNMDEIIEKLQNRKPITNLFFNTIRSLNSSAQNSGDSTPSGNNSLIWDDSLGLYKSRIEVTYSIKNHTEESHENNNHHQQSKHSTRFKSYIDAPWIAVLKRGLFASIKYDKQSVALMEPFTVSIFLSNFGDSDCDLILSSQPTAKSSIICQDAQIDVGIVKPSQSTKVVLHYIGVQQGLHHMDLLCIYNKRTQQQFIFPFFPQVIITK</sequence>
<feature type="region of interest" description="Disordered" evidence="1">
    <location>
        <begin position="1"/>
        <end position="31"/>
    </location>
</feature>
<dbReference type="GeneID" id="68112422"/>
<gene>
    <name evidence="3" type="ORF">FDP41_005204</name>
</gene>
<dbReference type="VEuPathDB" id="AmoebaDB:FDP41_005204"/>
<keyword evidence="4" id="KW-1185">Reference proteome</keyword>
<protein>
    <recommendedName>
        <fullName evidence="2">Trafficking protein particle complex subunit 13 C-terminal domain-containing protein</fullName>
    </recommendedName>
</protein>
<feature type="compositionally biased region" description="Polar residues" evidence="1">
    <location>
        <begin position="18"/>
        <end position="30"/>
    </location>
</feature>
<dbReference type="EMBL" id="VFQX01000043">
    <property type="protein sequence ID" value="KAF0975877.1"/>
    <property type="molecule type" value="Genomic_DNA"/>
</dbReference>
<evidence type="ECO:0000259" key="2">
    <source>
        <dbReference type="Pfam" id="PF23643"/>
    </source>
</evidence>
<name>A0A6A5BFX6_NAEFO</name>